<feature type="compositionally biased region" description="Basic and acidic residues" evidence="7">
    <location>
        <begin position="50"/>
        <end position="71"/>
    </location>
</feature>
<comment type="pathway">
    <text evidence="1">Amine and polyamine biosynthesis; spermidine biosynthesis; spermidine from putrescine: step 1/1.</text>
</comment>
<comment type="catalytic activity">
    <reaction evidence="5">
        <text>S-adenosyl 3-(methylsulfanyl)propylamine + putrescine = S-methyl-5'-thioadenosine + spermidine + H(+)</text>
        <dbReference type="Rhea" id="RHEA:12721"/>
        <dbReference type="ChEBI" id="CHEBI:15378"/>
        <dbReference type="ChEBI" id="CHEBI:17509"/>
        <dbReference type="ChEBI" id="CHEBI:57443"/>
        <dbReference type="ChEBI" id="CHEBI:57834"/>
        <dbReference type="ChEBI" id="CHEBI:326268"/>
        <dbReference type="EC" id="2.5.1.16"/>
    </reaction>
</comment>
<evidence type="ECO:0000256" key="6">
    <source>
        <dbReference type="PROSITE-ProRule" id="PRU00354"/>
    </source>
</evidence>
<keyword evidence="4 6" id="KW-0808">Transferase</keyword>
<feature type="region of interest" description="Disordered" evidence="7">
    <location>
        <begin position="1"/>
        <end position="74"/>
    </location>
</feature>
<dbReference type="AlphaFoldDB" id="A0A1D6MN61"/>
<organism evidence="9">
    <name type="scientific">Zea mays</name>
    <name type="common">Maize</name>
    <dbReference type="NCBI Taxonomy" id="4577"/>
    <lineage>
        <taxon>Eukaryota</taxon>
        <taxon>Viridiplantae</taxon>
        <taxon>Streptophyta</taxon>
        <taxon>Embryophyta</taxon>
        <taxon>Tracheophyta</taxon>
        <taxon>Spermatophyta</taxon>
        <taxon>Magnoliopsida</taxon>
        <taxon>Liliopsida</taxon>
        <taxon>Poales</taxon>
        <taxon>Poaceae</taxon>
        <taxon>PACMAD clade</taxon>
        <taxon>Panicoideae</taxon>
        <taxon>Andropogonodae</taxon>
        <taxon>Andropogoneae</taxon>
        <taxon>Tripsacinae</taxon>
        <taxon>Zea</taxon>
    </lineage>
</organism>
<reference evidence="9" key="1">
    <citation type="submission" date="2015-12" db="EMBL/GenBank/DDBJ databases">
        <title>Update maize B73 reference genome by single molecule sequencing technologies.</title>
        <authorList>
            <consortium name="Maize Genome Sequencing Project"/>
            <person name="Ware D."/>
        </authorList>
    </citation>
    <scope>NUCLEOTIDE SEQUENCE [LARGE SCALE GENOMIC DNA]</scope>
    <source>
        <tissue evidence="9">Seedling</tissue>
    </source>
</reference>
<evidence type="ECO:0000256" key="4">
    <source>
        <dbReference type="ARBA" id="ARBA00022679"/>
    </source>
</evidence>
<evidence type="ECO:0000259" key="8">
    <source>
        <dbReference type="PROSITE" id="PS51006"/>
    </source>
</evidence>
<proteinExistence type="inferred from homology"/>
<dbReference type="InterPro" id="IPR035246">
    <property type="entry name" value="Spermidine_synt_N"/>
</dbReference>
<comment type="similarity">
    <text evidence="2">Belongs to the spermidine/spermine synthase family.</text>
</comment>
<dbReference type="Pfam" id="PF01564">
    <property type="entry name" value="Spermine_synth"/>
    <property type="match status" value="1"/>
</dbReference>
<dbReference type="InterPro" id="IPR029063">
    <property type="entry name" value="SAM-dependent_MTases_sf"/>
</dbReference>
<feature type="non-terminal residue" evidence="9">
    <location>
        <position position="240"/>
    </location>
</feature>
<dbReference type="EC" id="2.5.1.16" evidence="3"/>
<dbReference type="GO" id="GO:0006596">
    <property type="term" value="P:polyamine biosynthetic process"/>
    <property type="evidence" value="ECO:0007669"/>
    <property type="project" value="UniProtKB-UniRule"/>
</dbReference>
<evidence type="ECO:0000313" key="9">
    <source>
        <dbReference type="EMBL" id="ONM30569.1"/>
    </source>
</evidence>
<evidence type="ECO:0000256" key="5">
    <source>
        <dbReference type="ARBA" id="ARBA00049307"/>
    </source>
</evidence>
<dbReference type="Gene3D" id="2.30.140.10">
    <property type="entry name" value="Spermidine synthase, tetramerisation domain"/>
    <property type="match status" value="1"/>
</dbReference>
<dbReference type="PROSITE" id="PS51006">
    <property type="entry name" value="PABS_2"/>
    <property type="match status" value="1"/>
</dbReference>
<dbReference type="PANTHER" id="PTHR11558:SF11">
    <property type="entry name" value="SPERMIDINE SYNTHASE"/>
    <property type="match status" value="1"/>
</dbReference>
<dbReference type="EMBL" id="CM007649">
    <property type="protein sequence ID" value="ONM30569.1"/>
    <property type="molecule type" value="Genomic_DNA"/>
</dbReference>
<dbReference type="FunFam" id="2.30.140.10:FF:000022">
    <property type="entry name" value="Spermidine synthase"/>
    <property type="match status" value="1"/>
</dbReference>
<dbReference type="STRING" id="4577.A0A1D6MN61"/>
<gene>
    <name evidence="9" type="ORF">ZEAMMB73_Zm00001d040122</name>
</gene>
<evidence type="ECO:0000256" key="3">
    <source>
        <dbReference type="ARBA" id="ARBA00012455"/>
    </source>
</evidence>
<evidence type="ECO:0000256" key="1">
    <source>
        <dbReference type="ARBA" id="ARBA00005123"/>
    </source>
</evidence>
<comment type="caution">
    <text evidence="6">Lacks conserved residue(s) required for the propagation of feature annotation.</text>
</comment>
<dbReference type="GO" id="GO:0004766">
    <property type="term" value="F:spermidine synthase activity"/>
    <property type="evidence" value="ECO:0007669"/>
    <property type="project" value="UniProtKB-EC"/>
</dbReference>
<name>A0A1D6MN61_MAIZE</name>
<feature type="domain" description="PABS" evidence="8">
    <location>
        <begin position="149"/>
        <end position="240"/>
    </location>
</feature>
<evidence type="ECO:0000256" key="7">
    <source>
        <dbReference type="SAM" id="MobiDB-lite"/>
    </source>
</evidence>
<accession>A0A1D6MN61</accession>
<dbReference type="PANTHER" id="PTHR11558">
    <property type="entry name" value="SPERMIDINE/SPERMINE SYNTHASE"/>
    <property type="match status" value="1"/>
</dbReference>
<dbReference type="Gene3D" id="3.40.50.150">
    <property type="entry name" value="Vaccinia Virus protein VP39"/>
    <property type="match status" value="1"/>
</dbReference>
<dbReference type="InterPro" id="IPR001045">
    <property type="entry name" value="Spermi_synthase"/>
</dbReference>
<protein>
    <recommendedName>
        <fullName evidence="3">spermidine synthase</fullName>
        <ecNumber evidence="3">2.5.1.16</ecNumber>
    </recommendedName>
</protein>
<sequence length="240" mass="26009">MASRRANPKTSQAEGKRSCERGAPLPLPLPSLRQPAHPSLACSGFRNGSRGRDQKDAGERGGCRRGGDLRSHPGMVLRDQPHVARCILLLCASYSLRSSVAHHDALLSCRPHTLSLRSSDILLSSLPAHADPRVFALARGSILVATKWQSSTYGKVLVLDGVIQVTERDECAYQEIITHLPFAPSKTPRSIKMCTLMLFASIEIDVLVIGGGDSGVLPEVSRHSSVEQIDICEIDKMVVD</sequence>
<dbReference type="InParanoid" id="A0A1D6MN61"/>
<dbReference type="SMR" id="A0A1D6MN61"/>
<dbReference type="InterPro" id="IPR030374">
    <property type="entry name" value="PABS"/>
</dbReference>
<dbReference type="Pfam" id="PF17284">
    <property type="entry name" value="Spermine_synt_N"/>
    <property type="match status" value="1"/>
</dbReference>
<evidence type="ECO:0000256" key="2">
    <source>
        <dbReference type="ARBA" id="ARBA00007867"/>
    </source>
</evidence>
<dbReference type="InterPro" id="IPR037163">
    <property type="entry name" value="Spermidine_synt_N_sf"/>
</dbReference>
<dbReference type="SUPFAM" id="SSF53335">
    <property type="entry name" value="S-adenosyl-L-methionine-dependent methyltransferases"/>
    <property type="match status" value="1"/>
</dbReference>
<keyword evidence="6" id="KW-0620">Polyamine biosynthesis</keyword>